<name>A0A086MSY6_9ACTN</name>
<evidence type="ECO:0000313" key="1">
    <source>
        <dbReference type="EMBL" id="KFG72004.1"/>
    </source>
</evidence>
<accession>A0A086MSY6</accession>
<organism evidence="1 2">
    <name type="scientific">Streptomyces mutabilis</name>
    <dbReference type="NCBI Taxonomy" id="67332"/>
    <lineage>
        <taxon>Bacteria</taxon>
        <taxon>Bacillati</taxon>
        <taxon>Actinomycetota</taxon>
        <taxon>Actinomycetes</taxon>
        <taxon>Kitasatosporales</taxon>
        <taxon>Streptomycetaceae</taxon>
        <taxon>Streptomyces</taxon>
    </lineage>
</organism>
<reference evidence="1 2" key="1">
    <citation type="submission" date="2014-05" db="EMBL/GenBank/DDBJ databases">
        <title>Complete genome sequence of the Streptomyces mutabilis TRM45540.</title>
        <authorList>
            <person name="Luo X."/>
            <person name="Zhang L."/>
        </authorList>
    </citation>
    <scope>NUCLEOTIDE SEQUENCE [LARGE SCALE GENOMIC DNA]</scope>
    <source>
        <strain evidence="1 2">TRM45540</strain>
    </source>
</reference>
<comment type="caution">
    <text evidence="1">The sequence shown here is derived from an EMBL/GenBank/DDBJ whole genome shotgun (WGS) entry which is preliminary data.</text>
</comment>
<dbReference type="AlphaFoldDB" id="A0A086MSY6"/>
<evidence type="ECO:0000313" key="2">
    <source>
        <dbReference type="Proteomes" id="UP000029095"/>
    </source>
</evidence>
<proteinExistence type="predicted"/>
<sequence>MARFQHTVTLAPVPRRWLESCLGMLHDLAEGTEADGARLRLPDGRLLPDLVLDQGRHLRPGARYRATGAEDGRPETDPTVTVLAWDRRRETAFEIVTQDDDPAHRARLVCVLGIGSVARPREAWLAATLRTSGGKGPRYLGGTGRLHLDLGDWWPAASGRGRRPSRAPLSGSGTHALARATVTAVPRPAPDGRWRVTVKARLRGRSFARPLLPVVMAVVGRRAHLAFAEALDGAAGQWNAQVPGLVHKEGELLRAELARALLAP</sequence>
<dbReference type="STRING" id="1915400.FM21_31085"/>
<protein>
    <submittedName>
        <fullName evidence="1">Uncharacterized protein</fullName>
    </submittedName>
</protein>
<gene>
    <name evidence="1" type="ORF">FM21_31085</name>
</gene>
<dbReference type="EMBL" id="JNFQ01000004">
    <property type="protein sequence ID" value="KFG72004.1"/>
    <property type="molecule type" value="Genomic_DNA"/>
</dbReference>
<keyword evidence="2" id="KW-1185">Reference proteome</keyword>
<dbReference type="HOGENOM" id="CLU_1057355_0_0_11"/>
<dbReference type="Proteomes" id="UP000029095">
    <property type="component" value="Unassembled WGS sequence"/>
</dbReference>
<dbReference type="RefSeq" id="WP_052412385.1">
    <property type="nucleotide sequence ID" value="NZ_KN039948.1"/>
</dbReference>